<feature type="binding site" evidence="9">
    <location>
        <position position="147"/>
    </location>
    <ligand>
        <name>NAD(+)</name>
        <dbReference type="ChEBI" id="CHEBI:57540"/>
    </ligand>
</feature>
<dbReference type="InterPro" id="IPR001557">
    <property type="entry name" value="L-lactate/malate_DH"/>
</dbReference>
<feature type="modified residue" description="Phosphotyrosine" evidence="9">
    <location>
        <position position="223"/>
    </location>
</feature>
<dbReference type="PANTHER" id="PTHR43128">
    <property type="entry name" value="L-2-HYDROXYCARBOXYLATE DEHYDROGENASE (NAD(P)(+))"/>
    <property type="match status" value="1"/>
</dbReference>
<feature type="binding site" evidence="9">
    <location>
        <begin position="124"/>
        <end position="127"/>
    </location>
    <ligand>
        <name>substrate</name>
    </ligand>
</feature>
<feature type="binding site" evidence="9">
    <location>
        <position position="232"/>
    </location>
    <ligand>
        <name>substrate</name>
    </ligand>
</feature>
<comment type="similarity">
    <text evidence="3 9">Belongs to the LDH/MDH superfamily. LDH family.</text>
</comment>
<dbReference type="SUPFAM" id="SSF51735">
    <property type="entry name" value="NAD(P)-binding Rossmann-fold domains"/>
    <property type="match status" value="1"/>
</dbReference>
<dbReference type="AlphaFoldDB" id="A0A378WUS2"/>
<feature type="binding site" evidence="9">
    <location>
        <position position="17"/>
    </location>
    <ligand>
        <name>NAD(+)</name>
        <dbReference type="ChEBI" id="CHEBI:57540"/>
    </ligand>
</feature>
<dbReference type="Proteomes" id="UP000254055">
    <property type="component" value="Unassembled WGS sequence"/>
</dbReference>
<evidence type="ECO:0000256" key="6">
    <source>
        <dbReference type="ARBA" id="ARBA00023002"/>
    </source>
</evidence>
<accession>A0A378WUS2</accession>
<feature type="domain" description="Lactate/malate dehydrogenase N-terminal" evidence="12">
    <location>
        <begin position="8"/>
        <end position="146"/>
    </location>
</feature>
<name>A0A378WUS2_9NEIS</name>
<keyword evidence="6 9" id="KW-0560">Oxidoreductase</keyword>
<dbReference type="RefSeq" id="WP_115134225.1">
    <property type="nucleotide sequence ID" value="NZ_UGRS01000002.1"/>
</dbReference>
<evidence type="ECO:0000256" key="5">
    <source>
        <dbReference type="ARBA" id="ARBA00022532"/>
    </source>
</evidence>
<dbReference type="InterPro" id="IPR001236">
    <property type="entry name" value="Lactate/malate_DH_N"/>
</dbReference>
<comment type="pathway">
    <text evidence="2 9">Fermentation; pyruvate fermentation to lactate; (S)-lactate from pyruvate: step 1/1.</text>
</comment>
<evidence type="ECO:0000313" key="15">
    <source>
        <dbReference type="Proteomes" id="UP000254055"/>
    </source>
</evidence>
<organism evidence="14 15">
    <name type="scientific">Neisseria zoodegmatis</name>
    <dbReference type="NCBI Taxonomy" id="326523"/>
    <lineage>
        <taxon>Bacteria</taxon>
        <taxon>Pseudomonadati</taxon>
        <taxon>Pseudomonadota</taxon>
        <taxon>Betaproteobacteria</taxon>
        <taxon>Neisseriales</taxon>
        <taxon>Neisseriaceae</taxon>
        <taxon>Neisseria</taxon>
    </lineage>
</organism>
<feature type="binding site" evidence="9 11">
    <location>
        <position position="38"/>
    </location>
    <ligand>
        <name>NAD(+)</name>
        <dbReference type="ChEBI" id="CHEBI:57540"/>
    </ligand>
</feature>
<evidence type="ECO:0000256" key="11">
    <source>
        <dbReference type="PIRSR" id="PIRSR000102-3"/>
    </source>
</evidence>
<feature type="binding site" evidence="9">
    <location>
        <position position="86"/>
    </location>
    <ligand>
        <name>substrate</name>
    </ligand>
</feature>
<dbReference type="GO" id="GO:0006099">
    <property type="term" value="P:tricarboxylic acid cycle"/>
    <property type="evidence" value="ECO:0007669"/>
    <property type="project" value="UniProtKB-KW"/>
</dbReference>
<dbReference type="GO" id="GO:0006096">
    <property type="term" value="P:glycolytic process"/>
    <property type="evidence" value="ECO:0007669"/>
    <property type="project" value="UniProtKB-UniRule"/>
</dbReference>
<dbReference type="PRINTS" id="PR00086">
    <property type="entry name" value="LLDHDRGNASE"/>
</dbReference>
<feature type="binding site" evidence="9">
    <location>
        <begin position="83"/>
        <end position="84"/>
    </location>
    <ligand>
        <name>NAD(+)</name>
        <dbReference type="ChEBI" id="CHEBI:57540"/>
    </ligand>
</feature>
<keyword evidence="5" id="KW-0816">Tricarboxylic acid cycle</keyword>
<comment type="function">
    <text evidence="1">Catalyzes the reversible oxidation of malate to oxaloacetate.</text>
</comment>
<dbReference type="InterPro" id="IPR018177">
    <property type="entry name" value="L-lactate_DH_AS"/>
</dbReference>
<feature type="binding site" evidence="9">
    <location>
        <position position="43"/>
    </location>
    <ligand>
        <name>NAD(+)</name>
        <dbReference type="ChEBI" id="CHEBI:57540"/>
    </ligand>
</feature>
<feature type="binding site" evidence="9">
    <location>
        <position position="69"/>
    </location>
    <ligand>
        <name>NAD(+)</name>
        <dbReference type="ChEBI" id="CHEBI:57540"/>
    </ligand>
</feature>
<feature type="binding site" evidence="11">
    <location>
        <begin position="13"/>
        <end position="18"/>
    </location>
    <ligand>
        <name>NAD(+)</name>
        <dbReference type="ChEBI" id="CHEBI:57540"/>
    </ligand>
</feature>
<dbReference type="GO" id="GO:0004459">
    <property type="term" value="F:L-lactate dehydrogenase (NAD+) activity"/>
    <property type="evidence" value="ECO:0007669"/>
    <property type="project" value="UniProtKB-UniRule"/>
</dbReference>
<dbReference type="InterPro" id="IPR036291">
    <property type="entry name" value="NAD(P)-bd_dom_sf"/>
</dbReference>
<feature type="binding site" evidence="9">
    <location>
        <position position="92"/>
    </location>
    <ligand>
        <name>substrate</name>
    </ligand>
</feature>
<protein>
    <recommendedName>
        <fullName evidence="4 9">L-lactate dehydrogenase</fullName>
        <shortName evidence="9">L-LDH</shortName>
        <ecNumber evidence="4 9">1.1.1.27</ecNumber>
    </recommendedName>
</protein>
<dbReference type="PROSITE" id="PS00064">
    <property type="entry name" value="L_LDH"/>
    <property type="match status" value="1"/>
</dbReference>
<dbReference type="Pfam" id="PF02866">
    <property type="entry name" value="Ldh_1_C"/>
    <property type="match status" value="1"/>
</dbReference>
<dbReference type="SUPFAM" id="SSF56327">
    <property type="entry name" value="LDH C-terminal domain-like"/>
    <property type="match status" value="1"/>
</dbReference>
<gene>
    <name evidence="14" type="primary">ldhA</name>
    <name evidence="9" type="synonym">ldh</name>
    <name evidence="14" type="ORF">NCTC12229_01577</name>
</gene>
<evidence type="ECO:0000256" key="7">
    <source>
        <dbReference type="ARBA" id="ARBA00023027"/>
    </source>
</evidence>
<evidence type="ECO:0000256" key="8">
    <source>
        <dbReference type="ARBA" id="ARBA00049258"/>
    </source>
</evidence>
<dbReference type="GO" id="GO:0005737">
    <property type="term" value="C:cytoplasm"/>
    <property type="evidence" value="ECO:0007669"/>
    <property type="project" value="UniProtKB-SubCell"/>
</dbReference>
<dbReference type="InterPro" id="IPR015955">
    <property type="entry name" value="Lactate_DH/Glyco_Ohase_4_C"/>
</dbReference>
<feature type="binding site" evidence="9">
    <location>
        <begin position="152"/>
        <end position="155"/>
    </location>
    <ligand>
        <name>substrate</name>
    </ligand>
</feature>
<dbReference type="NCBIfam" id="NF000824">
    <property type="entry name" value="PRK00066.1"/>
    <property type="match status" value="1"/>
</dbReference>
<keyword evidence="7 9" id="KW-0520">NAD</keyword>
<evidence type="ECO:0000259" key="12">
    <source>
        <dbReference type="Pfam" id="PF00056"/>
    </source>
</evidence>
<dbReference type="EC" id="1.1.1.27" evidence="4 9"/>
<feature type="domain" description="Lactate/malate dehydrogenase C-terminal" evidence="13">
    <location>
        <begin position="149"/>
        <end position="316"/>
    </location>
</feature>
<dbReference type="InterPro" id="IPR022383">
    <property type="entry name" value="Lactate/malate_DH_C"/>
</dbReference>
<evidence type="ECO:0000256" key="10">
    <source>
        <dbReference type="PIRSR" id="PIRSR000102-1"/>
    </source>
</evidence>
<dbReference type="Pfam" id="PF00056">
    <property type="entry name" value="Ldh_1_N"/>
    <property type="match status" value="1"/>
</dbReference>
<evidence type="ECO:0000256" key="4">
    <source>
        <dbReference type="ARBA" id="ARBA00012967"/>
    </source>
</evidence>
<dbReference type="Gene3D" id="3.40.50.720">
    <property type="entry name" value="NAD(P)-binding Rossmann-like Domain"/>
    <property type="match status" value="1"/>
</dbReference>
<evidence type="ECO:0000256" key="1">
    <source>
        <dbReference type="ARBA" id="ARBA00003966"/>
    </source>
</evidence>
<feature type="active site" description="Proton acceptor" evidence="9 10">
    <location>
        <position position="179"/>
    </location>
</feature>
<evidence type="ECO:0000313" key="14">
    <source>
        <dbReference type="EMBL" id="SUA44093.1"/>
    </source>
</evidence>
<comment type="function">
    <text evidence="9">Catalyzes the conversion of lactate to pyruvate.</text>
</comment>
<dbReference type="UniPathway" id="UPA00554">
    <property type="reaction ID" value="UER00611"/>
</dbReference>
<dbReference type="GO" id="GO:0006089">
    <property type="term" value="P:lactate metabolic process"/>
    <property type="evidence" value="ECO:0007669"/>
    <property type="project" value="TreeGrafter"/>
</dbReference>
<comment type="subunit">
    <text evidence="9">Homotetramer.</text>
</comment>
<evidence type="ECO:0000259" key="13">
    <source>
        <dbReference type="Pfam" id="PF02866"/>
    </source>
</evidence>
<proteinExistence type="inferred from homology"/>
<comment type="subcellular location">
    <subcellularLocation>
        <location evidence="9">Cytoplasm</location>
    </subcellularLocation>
</comment>
<feature type="binding site" evidence="11">
    <location>
        <position position="99"/>
    </location>
    <ligand>
        <name>NAD(+)</name>
        <dbReference type="ChEBI" id="CHEBI:57540"/>
    </ligand>
</feature>
<dbReference type="OrthoDB" id="9802969at2"/>
<dbReference type="CDD" id="cd05291">
    <property type="entry name" value="HicDH_like"/>
    <property type="match status" value="1"/>
</dbReference>
<evidence type="ECO:0000256" key="9">
    <source>
        <dbReference type="HAMAP-Rule" id="MF_00488"/>
    </source>
</evidence>
<comment type="catalytic activity">
    <reaction evidence="8 9">
        <text>(S)-lactate + NAD(+) = pyruvate + NADH + H(+)</text>
        <dbReference type="Rhea" id="RHEA:23444"/>
        <dbReference type="ChEBI" id="CHEBI:15361"/>
        <dbReference type="ChEBI" id="CHEBI:15378"/>
        <dbReference type="ChEBI" id="CHEBI:16651"/>
        <dbReference type="ChEBI" id="CHEBI:57540"/>
        <dbReference type="ChEBI" id="CHEBI:57945"/>
        <dbReference type="EC" id="1.1.1.27"/>
    </reaction>
</comment>
<dbReference type="Gene3D" id="3.90.110.10">
    <property type="entry name" value="Lactate dehydrogenase/glycoside hydrolase, family 4, C-terminal"/>
    <property type="match status" value="1"/>
</dbReference>
<dbReference type="NCBIfam" id="TIGR01771">
    <property type="entry name" value="L-LDH-NAD"/>
    <property type="match status" value="1"/>
</dbReference>
<dbReference type="FunFam" id="3.40.50.720:FF:000018">
    <property type="entry name" value="Malate dehydrogenase"/>
    <property type="match status" value="1"/>
</dbReference>
<dbReference type="EMBL" id="UGRS01000002">
    <property type="protein sequence ID" value="SUA44093.1"/>
    <property type="molecule type" value="Genomic_DNA"/>
</dbReference>
<keyword evidence="9" id="KW-0963">Cytoplasm</keyword>
<evidence type="ECO:0000256" key="3">
    <source>
        <dbReference type="ARBA" id="ARBA00006054"/>
    </source>
</evidence>
<sequence>MTKKVGNKVAIIGTGAVGISYAYSMLNQGHCDEMVLIDLNRRRVEGEARDLRHGVPYAPTPTKIYAGNYADCADADIVCICAGLPQRPGETRLDLIDNNLKIFHGIVTAVMAAGFDGIFLVATNPVDVLSYATWKFSGLPKERVIGSGTILDTARLRVCLGHEFQIAPVSIDAMMIGEHGDSVIAAWSTANIAGMPLKEVLEQEENGKERMKKIHDSVRNAAYDIIDAKGATSLAIGMGLSRISNAVLHNQNVVLTVSTLLEGEFGQNGVYIGVPTVINRQGAVRVINKPLDGQEAALFAESAALLKSYQEKVGEFLAKLA</sequence>
<reference evidence="14 15" key="1">
    <citation type="submission" date="2018-06" db="EMBL/GenBank/DDBJ databases">
        <authorList>
            <consortium name="Pathogen Informatics"/>
            <person name="Doyle S."/>
        </authorList>
    </citation>
    <scope>NUCLEOTIDE SEQUENCE [LARGE SCALE GENOMIC DNA]</scope>
    <source>
        <strain evidence="14 15">NCTC12229</strain>
    </source>
</reference>
<dbReference type="PANTHER" id="PTHR43128:SF16">
    <property type="entry name" value="L-LACTATE DEHYDROGENASE"/>
    <property type="match status" value="1"/>
</dbReference>
<keyword evidence="9" id="KW-0597">Phosphoprotein</keyword>
<evidence type="ECO:0000256" key="2">
    <source>
        <dbReference type="ARBA" id="ARBA00004843"/>
    </source>
</evidence>
<comment type="caution">
    <text evidence="9">Lacks conserved residue(s) required for the propagation of feature annotation.</text>
</comment>
<dbReference type="PIRSF" id="PIRSF000102">
    <property type="entry name" value="Lac_mal_DH"/>
    <property type="match status" value="1"/>
</dbReference>
<dbReference type="InterPro" id="IPR011304">
    <property type="entry name" value="L-lactate_DH"/>
</dbReference>
<feature type="binding site" evidence="9">
    <location>
        <begin position="122"/>
        <end position="124"/>
    </location>
    <ligand>
        <name>NAD(+)</name>
        <dbReference type="ChEBI" id="CHEBI:57540"/>
    </ligand>
</feature>
<dbReference type="HAMAP" id="MF_00488">
    <property type="entry name" value="Lactate_dehydrog"/>
    <property type="match status" value="1"/>
</dbReference>